<reference evidence="1 2" key="1">
    <citation type="submission" date="2019-03" db="EMBL/GenBank/DDBJ databases">
        <title>Single cell metagenomics reveals metabolic interactions within the superorganism composed of flagellate Streblomastix strix and complex community of Bacteroidetes bacteria on its surface.</title>
        <authorList>
            <person name="Treitli S.C."/>
            <person name="Kolisko M."/>
            <person name="Husnik F."/>
            <person name="Keeling P."/>
            <person name="Hampl V."/>
        </authorList>
    </citation>
    <scope>NUCLEOTIDE SEQUENCE [LARGE SCALE GENOMIC DNA]</scope>
    <source>
        <strain evidence="1">ST1C</strain>
    </source>
</reference>
<dbReference type="Proteomes" id="UP000324800">
    <property type="component" value="Unassembled WGS sequence"/>
</dbReference>
<evidence type="ECO:0000313" key="1">
    <source>
        <dbReference type="EMBL" id="KAA6397996.1"/>
    </source>
</evidence>
<sequence>MNKHLKLEKTADHVLVPFNNVERYLYNTAGGMGEEKNWEISNGLQYIYWFINSLHRGRNNTLHIPNFLDYNHLERNYEEPSFPPQHALVKTCLEQIEQEGGIEELETQLINKGLFDDIMNNVKQVKGDIFNMKGFSRALPKKAVAKPAISTSPNAFSYFADYLKRCSGTIVSNSQTQSQQNEVNTCFEQEFKGHLTKLIGYIVNIRQLPLVSQSLSFDASNQIGGMKQMDKDTIDQKKEVQYFTHIISFIMKIDATSQDANVCYR</sequence>
<proteinExistence type="predicted"/>
<accession>A0A5J4WTW1</accession>
<dbReference type="EMBL" id="SNRW01001056">
    <property type="protein sequence ID" value="KAA6397996.1"/>
    <property type="molecule type" value="Genomic_DNA"/>
</dbReference>
<organism evidence="1 2">
    <name type="scientific">Streblomastix strix</name>
    <dbReference type="NCBI Taxonomy" id="222440"/>
    <lineage>
        <taxon>Eukaryota</taxon>
        <taxon>Metamonada</taxon>
        <taxon>Preaxostyla</taxon>
        <taxon>Oxymonadida</taxon>
        <taxon>Streblomastigidae</taxon>
        <taxon>Streblomastix</taxon>
    </lineage>
</organism>
<name>A0A5J4WTW1_9EUKA</name>
<dbReference type="AlphaFoldDB" id="A0A5J4WTW1"/>
<protein>
    <submittedName>
        <fullName evidence="1">Uncharacterized protein</fullName>
    </submittedName>
</protein>
<comment type="caution">
    <text evidence="1">The sequence shown here is derived from an EMBL/GenBank/DDBJ whole genome shotgun (WGS) entry which is preliminary data.</text>
</comment>
<gene>
    <name evidence="1" type="ORF">EZS28_006479</name>
</gene>
<evidence type="ECO:0000313" key="2">
    <source>
        <dbReference type="Proteomes" id="UP000324800"/>
    </source>
</evidence>